<evidence type="ECO:0000313" key="1">
    <source>
        <dbReference type="EMBL" id="PWS34212.1"/>
    </source>
</evidence>
<dbReference type="EMBL" id="QGNA01000008">
    <property type="protein sequence ID" value="PWS34212.1"/>
    <property type="molecule type" value="Genomic_DNA"/>
</dbReference>
<dbReference type="AlphaFoldDB" id="A0A317F6Q1"/>
<accession>A0A317F6Q1</accession>
<keyword evidence="2" id="KW-1185">Reference proteome</keyword>
<reference evidence="2" key="1">
    <citation type="submission" date="2018-05" db="EMBL/GenBank/DDBJ databases">
        <authorList>
            <person name="Du Z."/>
            <person name="Wang X."/>
        </authorList>
    </citation>
    <scope>NUCLEOTIDE SEQUENCE [LARGE SCALE GENOMIC DNA]</scope>
    <source>
        <strain evidence="2">CQN31</strain>
    </source>
</reference>
<dbReference type="Proteomes" id="UP000245765">
    <property type="component" value="Unassembled WGS sequence"/>
</dbReference>
<sequence length="89" mass="9466">MAPNPQPGDIRVVAKTQGAEIFETRSGNAEIWTGTAWRALNALVQIAEHPPKATVRVSRRDLQGLPYPTGVVTVVSGVDGWQQGSATVS</sequence>
<dbReference type="RefSeq" id="WP_109873581.1">
    <property type="nucleotide sequence ID" value="NZ_QGNA01000008.1"/>
</dbReference>
<name>A0A317F6Q1_9PROT</name>
<protein>
    <submittedName>
        <fullName evidence="1">Uncharacterized protein</fullName>
    </submittedName>
</protein>
<gene>
    <name evidence="1" type="ORF">DFH01_26660</name>
</gene>
<organism evidence="1 2">
    <name type="scientific">Falsiroseomonas bella</name>
    <dbReference type="NCBI Taxonomy" id="2184016"/>
    <lineage>
        <taxon>Bacteria</taxon>
        <taxon>Pseudomonadati</taxon>
        <taxon>Pseudomonadota</taxon>
        <taxon>Alphaproteobacteria</taxon>
        <taxon>Acetobacterales</taxon>
        <taxon>Roseomonadaceae</taxon>
        <taxon>Falsiroseomonas</taxon>
    </lineage>
</organism>
<comment type="caution">
    <text evidence="1">The sequence shown here is derived from an EMBL/GenBank/DDBJ whole genome shotgun (WGS) entry which is preliminary data.</text>
</comment>
<proteinExistence type="predicted"/>
<evidence type="ECO:0000313" key="2">
    <source>
        <dbReference type="Proteomes" id="UP000245765"/>
    </source>
</evidence>